<accession>Q12NS0</accession>
<keyword evidence="1" id="KW-0472">Membrane</keyword>
<dbReference type="STRING" id="318161.Sden_1622"/>
<keyword evidence="1" id="KW-0812">Transmembrane</keyword>
<reference evidence="2 3" key="1">
    <citation type="submission" date="2006-03" db="EMBL/GenBank/DDBJ databases">
        <title>Complete sequence of Shewanella denitrificans OS217.</title>
        <authorList>
            <consortium name="US DOE Joint Genome Institute"/>
            <person name="Copeland A."/>
            <person name="Lucas S."/>
            <person name="Lapidus A."/>
            <person name="Barry K."/>
            <person name="Detter J.C."/>
            <person name="Glavina del Rio T."/>
            <person name="Hammon N."/>
            <person name="Israni S."/>
            <person name="Dalin E."/>
            <person name="Tice H."/>
            <person name="Pitluck S."/>
            <person name="Brettin T."/>
            <person name="Bruce D."/>
            <person name="Han C."/>
            <person name="Tapia R."/>
            <person name="Gilna P."/>
            <person name="Kiss H."/>
            <person name="Schmutz J."/>
            <person name="Larimer F."/>
            <person name="Land M."/>
            <person name="Hauser L."/>
            <person name="Kyrpides N."/>
            <person name="Lykidis A."/>
            <person name="Richardson P."/>
        </authorList>
    </citation>
    <scope>NUCLEOTIDE SEQUENCE [LARGE SCALE GENOMIC DNA]</scope>
    <source>
        <strain evidence="3">OS217 / ATCC BAA-1090 / DSM 15013</strain>
    </source>
</reference>
<feature type="transmembrane region" description="Helical" evidence="1">
    <location>
        <begin position="17"/>
        <end position="35"/>
    </location>
</feature>
<dbReference type="PANTHER" id="PTHR33979:SF2">
    <property type="entry name" value="PEPTIDASE M50B-LIKE-DOMAIN-CONTAINING PROTEIN"/>
    <property type="match status" value="1"/>
</dbReference>
<name>Q12NS0_SHEDO</name>
<feature type="transmembrane region" description="Helical" evidence="1">
    <location>
        <begin position="110"/>
        <end position="127"/>
    </location>
</feature>
<dbReference type="HOGENOM" id="CLU_066780_2_1_6"/>
<evidence type="ECO:0000313" key="2">
    <source>
        <dbReference type="EMBL" id="ABE54906.1"/>
    </source>
</evidence>
<evidence type="ECO:0000313" key="3">
    <source>
        <dbReference type="Proteomes" id="UP000001982"/>
    </source>
</evidence>
<evidence type="ECO:0008006" key="4">
    <source>
        <dbReference type="Google" id="ProtNLM"/>
    </source>
</evidence>
<gene>
    <name evidence="2" type="ordered locus">Sden_1622</name>
</gene>
<organism evidence="2 3">
    <name type="scientific">Shewanella denitrificans (strain OS217 / ATCC BAA-1090 / DSM 15013)</name>
    <dbReference type="NCBI Taxonomy" id="318161"/>
    <lineage>
        <taxon>Bacteria</taxon>
        <taxon>Pseudomonadati</taxon>
        <taxon>Pseudomonadota</taxon>
        <taxon>Gammaproteobacteria</taxon>
        <taxon>Alteromonadales</taxon>
        <taxon>Shewanellaceae</taxon>
        <taxon>Shewanella</taxon>
    </lineage>
</organism>
<dbReference type="Proteomes" id="UP000001982">
    <property type="component" value="Chromosome"/>
</dbReference>
<feature type="transmembrane region" description="Helical" evidence="1">
    <location>
        <begin position="194"/>
        <end position="216"/>
    </location>
</feature>
<dbReference type="PANTHER" id="PTHR33979">
    <property type="entry name" value="OS02G0221600 PROTEIN"/>
    <property type="match status" value="1"/>
</dbReference>
<dbReference type="InterPro" id="IPR049500">
    <property type="entry name" value="Peptidase_M50B-like"/>
</dbReference>
<evidence type="ECO:0000256" key="1">
    <source>
        <dbReference type="SAM" id="Phobius"/>
    </source>
</evidence>
<dbReference type="Pfam" id="PF13398">
    <property type="entry name" value="Peptidase_M50B"/>
    <property type="match status" value="1"/>
</dbReference>
<dbReference type="eggNOG" id="COG1994">
    <property type="taxonomic scope" value="Bacteria"/>
</dbReference>
<sequence>MPDLAGPTSALPSRTRFILELIAAFVITRLPFINVPFKWLESYFHELSHGVGAILTGGAVSHIQLFPNGAGLCFTQGGSSVVTAFAGYFGAALWGWLIFSLPKSNNKARASLVLLGLCVLMSLVLWARDLLTIVILFSLLVLFLSPLKLPNWAGLQSLLRMLGLMVILNAMASPMVLFGLSGQGDAVKLAELTWIPAGLWVLVWLASSATILWFCWSSVSRHNQKQR</sequence>
<dbReference type="RefSeq" id="WP_011496064.1">
    <property type="nucleotide sequence ID" value="NC_007954.1"/>
</dbReference>
<dbReference type="AlphaFoldDB" id="Q12NS0"/>
<dbReference type="EMBL" id="CP000302">
    <property type="protein sequence ID" value="ABE54906.1"/>
    <property type="molecule type" value="Genomic_DNA"/>
</dbReference>
<proteinExistence type="predicted"/>
<protein>
    <recommendedName>
        <fullName evidence="4">Membrane zinc metalloprotease</fullName>
    </recommendedName>
</protein>
<feature type="transmembrane region" description="Helical" evidence="1">
    <location>
        <begin position="133"/>
        <end position="149"/>
    </location>
</feature>
<keyword evidence="1" id="KW-1133">Transmembrane helix</keyword>
<dbReference type="OrthoDB" id="7425566at2"/>
<feature type="transmembrane region" description="Helical" evidence="1">
    <location>
        <begin position="78"/>
        <end position="98"/>
    </location>
</feature>
<keyword evidence="3" id="KW-1185">Reference proteome</keyword>
<feature type="transmembrane region" description="Helical" evidence="1">
    <location>
        <begin position="47"/>
        <end position="66"/>
    </location>
</feature>
<dbReference type="KEGG" id="sdn:Sden_1622"/>
<feature type="transmembrane region" description="Helical" evidence="1">
    <location>
        <begin position="161"/>
        <end position="182"/>
    </location>
</feature>